<sequence length="89" mass="9964">MDITQIIGLVAGICTSTASIPQIITTVKKKKATDVSPLMFIILLAGNSLWVWYGIEKSDFPIIATNVISVILDLTMLFLRIRYRQKTNH</sequence>
<dbReference type="EMBL" id="JBHUON010000012">
    <property type="protein sequence ID" value="MFD2865285.1"/>
    <property type="molecule type" value="Genomic_DNA"/>
</dbReference>
<feature type="transmembrane region" description="Helical" evidence="1">
    <location>
        <begin position="61"/>
        <end position="79"/>
    </location>
</feature>
<proteinExistence type="predicted"/>
<dbReference type="RefSeq" id="WP_377127342.1">
    <property type="nucleotide sequence ID" value="NZ_JBHUON010000012.1"/>
</dbReference>
<keyword evidence="1" id="KW-0472">Membrane</keyword>
<dbReference type="Gene3D" id="1.20.1280.290">
    <property type="match status" value="1"/>
</dbReference>
<name>A0ABW5XNC5_9SPHI</name>
<keyword evidence="1" id="KW-0812">Transmembrane</keyword>
<dbReference type="Pfam" id="PF03083">
    <property type="entry name" value="MtN3_slv"/>
    <property type="match status" value="1"/>
</dbReference>
<keyword evidence="3" id="KW-1185">Reference proteome</keyword>
<keyword evidence="2" id="KW-0813">Transport</keyword>
<evidence type="ECO:0000313" key="2">
    <source>
        <dbReference type="EMBL" id="MFD2865285.1"/>
    </source>
</evidence>
<gene>
    <name evidence="2" type="ORF">ACFSYC_11360</name>
</gene>
<organism evidence="2 3">
    <name type="scientific">Mucilaginibacter antarcticus</name>
    <dbReference type="NCBI Taxonomy" id="1855725"/>
    <lineage>
        <taxon>Bacteria</taxon>
        <taxon>Pseudomonadati</taxon>
        <taxon>Bacteroidota</taxon>
        <taxon>Sphingobacteriia</taxon>
        <taxon>Sphingobacteriales</taxon>
        <taxon>Sphingobacteriaceae</taxon>
        <taxon>Mucilaginibacter</taxon>
    </lineage>
</organism>
<evidence type="ECO:0000256" key="1">
    <source>
        <dbReference type="SAM" id="Phobius"/>
    </source>
</evidence>
<protein>
    <submittedName>
        <fullName evidence="2">SemiSWEET family sugar transporter</fullName>
    </submittedName>
</protein>
<feature type="transmembrane region" description="Helical" evidence="1">
    <location>
        <begin position="37"/>
        <end position="55"/>
    </location>
</feature>
<dbReference type="NCBIfam" id="NF037968">
    <property type="entry name" value="SemiSWEET_2"/>
    <property type="match status" value="1"/>
</dbReference>
<keyword evidence="1" id="KW-1133">Transmembrane helix</keyword>
<reference evidence="3" key="1">
    <citation type="journal article" date="2019" name="Int. J. Syst. Evol. Microbiol.">
        <title>The Global Catalogue of Microorganisms (GCM) 10K type strain sequencing project: providing services to taxonomists for standard genome sequencing and annotation.</title>
        <authorList>
            <consortium name="The Broad Institute Genomics Platform"/>
            <consortium name="The Broad Institute Genome Sequencing Center for Infectious Disease"/>
            <person name="Wu L."/>
            <person name="Ma J."/>
        </authorList>
    </citation>
    <scope>NUCLEOTIDE SEQUENCE [LARGE SCALE GENOMIC DNA]</scope>
    <source>
        <strain evidence="3">KCTC 52232</strain>
    </source>
</reference>
<accession>A0ABW5XNC5</accession>
<dbReference type="InterPro" id="IPR004316">
    <property type="entry name" value="SWEET_rpt"/>
</dbReference>
<evidence type="ECO:0000313" key="3">
    <source>
        <dbReference type="Proteomes" id="UP001597601"/>
    </source>
</evidence>
<dbReference type="InterPro" id="IPR047662">
    <property type="entry name" value="SemiSWEET"/>
</dbReference>
<comment type="caution">
    <text evidence="2">The sequence shown here is derived from an EMBL/GenBank/DDBJ whole genome shotgun (WGS) entry which is preliminary data.</text>
</comment>
<keyword evidence="2" id="KW-0762">Sugar transport</keyword>
<dbReference type="Proteomes" id="UP001597601">
    <property type="component" value="Unassembled WGS sequence"/>
</dbReference>